<evidence type="ECO:0000256" key="1">
    <source>
        <dbReference type="ARBA" id="ARBA00022900"/>
    </source>
</evidence>
<dbReference type="SUPFAM" id="SSF57567">
    <property type="entry name" value="Serine protease inhibitors"/>
    <property type="match status" value="1"/>
</dbReference>
<accession>Q9U6V1</accession>
<dbReference type="GO" id="GO:0004867">
    <property type="term" value="F:serine-type endopeptidase inhibitor activity"/>
    <property type="evidence" value="ECO:0007669"/>
    <property type="project" value="UniProtKB-KW"/>
</dbReference>
<dbReference type="AlphaFoldDB" id="Q9U6V1"/>
<dbReference type="Gene3D" id="2.10.25.10">
    <property type="entry name" value="Laminin"/>
    <property type="match status" value="1"/>
</dbReference>
<evidence type="ECO:0000256" key="2">
    <source>
        <dbReference type="SAM" id="SignalP"/>
    </source>
</evidence>
<organism evidence="4">
    <name type="scientific">Trichuris suis</name>
    <name type="common">pig whipworm</name>
    <dbReference type="NCBI Taxonomy" id="68888"/>
    <lineage>
        <taxon>Eukaryota</taxon>
        <taxon>Metazoa</taxon>
        <taxon>Ecdysozoa</taxon>
        <taxon>Nematoda</taxon>
        <taxon>Enoplea</taxon>
        <taxon>Dorylaimia</taxon>
        <taxon>Trichinellida</taxon>
        <taxon>Trichuridae</taxon>
        <taxon>Trichuris</taxon>
    </lineage>
</organism>
<dbReference type="EMBL" id="AF176644">
    <property type="protein sequence ID" value="AAF09190.1"/>
    <property type="molecule type" value="mRNA"/>
</dbReference>
<feature type="chain" id="PRO_5004334228" evidence="2">
    <location>
        <begin position="18"/>
        <end position="88"/>
    </location>
</feature>
<keyword evidence="2" id="KW-0732">Signal</keyword>
<sequence>MLTDGTLLIHLLAKAETQCGPNEQYTSCGSACPLTCEDIKCPLFIVTTYIGNKVSACTMQCVPGCFCKAHLPPWGPSRTFSLLILFNS</sequence>
<reference evidence="4" key="1">
    <citation type="journal article" date="2000" name="Exp. Parasitol.">
        <title>Trichuris suis: a secretory chymotrypsin/elastase inhibitor with potential as an immunomodulator.</title>
        <authorList>
            <person name="Rhoads M.L."/>
            <person name="Fetterer R.H."/>
            <person name="Hill D.E."/>
            <person name="Urban J.F. Jr"/>
        </authorList>
    </citation>
    <scope>NUCLEOTIDE SEQUENCE</scope>
</reference>
<dbReference type="Pfam" id="PF01826">
    <property type="entry name" value="TIL"/>
    <property type="match status" value="1"/>
</dbReference>
<feature type="signal peptide" evidence="2">
    <location>
        <begin position="1"/>
        <end position="17"/>
    </location>
</feature>
<keyword evidence="1" id="KW-0722">Serine protease inhibitor</keyword>
<name>Q9U6V1_9BILA</name>
<dbReference type="CDD" id="cd19941">
    <property type="entry name" value="TIL"/>
    <property type="match status" value="1"/>
</dbReference>
<proteinExistence type="evidence at transcript level"/>
<evidence type="ECO:0000259" key="3">
    <source>
        <dbReference type="Pfam" id="PF01826"/>
    </source>
</evidence>
<dbReference type="InterPro" id="IPR002919">
    <property type="entry name" value="TIL_dom"/>
</dbReference>
<dbReference type="InterPro" id="IPR036084">
    <property type="entry name" value="Ser_inhib-like_sf"/>
</dbReference>
<feature type="domain" description="TIL" evidence="3">
    <location>
        <begin position="19"/>
        <end position="70"/>
    </location>
</feature>
<protein>
    <submittedName>
        <fullName evidence="4">Serine protease inhibitor CEI</fullName>
    </submittedName>
</protein>
<evidence type="ECO:0000313" key="4">
    <source>
        <dbReference type="EMBL" id="AAF09190.1"/>
    </source>
</evidence>
<keyword evidence="1" id="KW-0646">Protease inhibitor</keyword>